<gene>
    <name evidence="1" type="ORF">ADUPG1_003193</name>
</gene>
<feature type="non-terminal residue" evidence="1">
    <location>
        <position position="1"/>
    </location>
</feature>
<comment type="caution">
    <text evidence="1">The sequence shown here is derived from an EMBL/GenBank/DDBJ whole genome shotgun (WGS) entry which is preliminary data.</text>
</comment>
<reference evidence="1" key="1">
    <citation type="submission" date="2022-03" db="EMBL/GenBank/DDBJ databases">
        <title>Draft genome sequence of Aduncisulcus paluster, a free-living microaerophilic Fornicata.</title>
        <authorList>
            <person name="Yuyama I."/>
            <person name="Kume K."/>
            <person name="Tamura T."/>
            <person name="Inagaki Y."/>
            <person name="Hashimoto T."/>
        </authorList>
    </citation>
    <scope>NUCLEOTIDE SEQUENCE</scope>
    <source>
        <strain evidence="1">NY0171</strain>
    </source>
</reference>
<feature type="non-terminal residue" evidence="1">
    <location>
        <position position="116"/>
    </location>
</feature>
<keyword evidence="2" id="KW-1185">Reference proteome</keyword>
<evidence type="ECO:0000313" key="2">
    <source>
        <dbReference type="Proteomes" id="UP001057375"/>
    </source>
</evidence>
<name>A0ABQ5KVY6_9EUKA</name>
<organism evidence="1 2">
    <name type="scientific">Aduncisulcus paluster</name>
    <dbReference type="NCBI Taxonomy" id="2918883"/>
    <lineage>
        <taxon>Eukaryota</taxon>
        <taxon>Metamonada</taxon>
        <taxon>Carpediemonas-like organisms</taxon>
        <taxon>Aduncisulcus</taxon>
    </lineage>
</organism>
<dbReference type="EMBL" id="BQXS01004200">
    <property type="protein sequence ID" value="GKT36589.1"/>
    <property type="molecule type" value="Genomic_DNA"/>
</dbReference>
<dbReference type="Proteomes" id="UP001057375">
    <property type="component" value="Unassembled WGS sequence"/>
</dbReference>
<protein>
    <submittedName>
        <fullName evidence="1">S8 family serine peptidase</fullName>
    </submittedName>
</protein>
<evidence type="ECO:0000313" key="1">
    <source>
        <dbReference type="EMBL" id="GKT36589.1"/>
    </source>
</evidence>
<accession>A0ABQ5KVY6</accession>
<proteinExistence type="predicted"/>
<sequence>YVDFKGHVTDESALTDLKLDGQDLEHAFNNRTGAWEFSGKMPVKDGLNEFKILANDKAGNLIEFRQAFFVDLYAPVLSIDSKRTQFKRQGDTYYVRLNGYVSDTFPMLQLKVGKNL</sequence>